<evidence type="ECO:0000313" key="5">
    <source>
        <dbReference type="Proteomes" id="UP001501444"/>
    </source>
</evidence>
<evidence type="ECO:0000313" key="4">
    <source>
        <dbReference type="EMBL" id="GAA2386609.1"/>
    </source>
</evidence>
<sequence length="252" mass="26141">MLDGLLDLVLPATCAGCDEPSARVLCERCRAALAGVRPERTRPDPEPEGMPPTFALAAYSGALGRAIVQYKEENRHELTGALGGMLARVVLRALAGHAGPVVLVAVPATAAAVRKRHGDHMLRLVRAAARVLRRQAGAEVAIARPLRALDKGGDSAELSAAQRAVAARQAFAVHRGRAAELGERARRAGAAVVLVDDIVTTGATLAAASDRLASAGIPVYRAVVLAATQRQGGPGSRPGGPRAAPRRDGPRR</sequence>
<dbReference type="InterPro" id="IPR051910">
    <property type="entry name" value="ComF/GntX_DNA_util-trans"/>
</dbReference>
<reference evidence="4 5" key="1">
    <citation type="journal article" date="2019" name="Int. J. Syst. Evol. Microbiol.">
        <title>The Global Catalogue of Microorganisms (GCM) 10K type strain sequencing project: providing services to taxonomists for standard genome sequencing and annotation.</title>
        <authorList>
            <consortium name="The Broad Institute Genomics Platform"/>
            <consortium name="The Broad Institute Genome Sequencing Center for Infectious Disease"/>
            <person name="Wu L."/>
            <person name="Ma J."/>
        </authorList>
    </citation>
    <scope>NUCLEOTIDE SEQUENCE [LARGE SCALE GENOMIC DNA]</scope>
    <source>
        <strain evidence="4 5">JCM 3272</strain>
    </source>
</reference>
<dbReference type="CDD" id="cd06223">
    <property type="entry name" value="PRTases_typeI"/>
    <property type="match status" value="1"/>
</dbReference>
<dbReference type="PANTHER" id="PTHR47505:SF1">
    <property type="entry name" value="DNA UTILIZATION PROTEIN YHGH"/>
    <property type="match status" value="1"/>
</dbReference>
<dbReference type="Gene3D" id="3.40.50.2020">
    <property type="match status" value="1"/>
</dbReference>
<evidence type="ECO:0000256" key="1">
    <source>
        <dbReference type="ARBA" id="ARBA00008007"/>
    </source>
</evidence>
<dbReference type="InterPro" id="IPR000836">
    <property type="entry name" value="PRTase_dom"/>
</dbReference>
<proteinExistence type="inferred from homology"/>
<protein>
    <submittedName>
        <fullName evidence="4">ComF family protein</fullName>
    </submittedName>
</protein>
<feature type="domain" description="Phosphoribosyltransferase" evidence="3">
    <location>
        <begin position="185"/>
        <end position="229"/>
    </location>
</feature>
<evidence type="ECO:0000256" key="2">
    <source>
        <dbReference type="SAM" id="MobiDB-lite"/>
    </source>
</evidence>
<accession>A0ABN3HSU8</accession>
<evidence type="ECO:0000259" key="3">
    <source>
        <dbReference type="Pfam" id="PF00156"/>
    </source>
</evidence>
<dbReference type="PANTHER" id="PTHR47505">
    <property type="entry name" value="DNA UTILIZATION PROTEIN YHGH"/>
    <property type="match status" value="1"/>
</dbReference>
<comment type="caution">
    <text evidence="4">The sequence shown here is derived from an EMBL/GenBank/DDBJ whole genome shotgun (WGS) entry which is preliminary data.</text>
</comment>
<keyword evidence="5" id="KW-1185">Reference proteome</keyword>
<organism evidence="4 5">
    <name type="scientific">Dactylosporangium salmoneum</name>
    <dbReference type="NCBI Taxonomy" id="53361"/>
    <lineage>
        <taxon>Bacteria</taxon>
        <taxon>Bacillati</taxon>
        <taxon>Actinomycetota</taxon>
        <taxon>Actinomycetes</taxon>
        <taxon>Micromonosporales</taxon>
        <taxon>Micromonosporaceae</taxon>
        <taxon>Dactylosporangium</taxon>
    </lineage>
</organism>
<dbReference type="EMBL" id="BAAARV010000102">
    <property type="protein sequence ID" value="GAA2386609.1"/>
    <property type="molecule type" value="Genomic_DNA"/>
</dbReference>
<dbReference type="Pfam" id="PF00156">
    <property type="entry name" value="Pribosyltran"/>
    <property type="match status" value="1"/>
</dbReference>
<dbReference type="Proteomes" id="UP001501444">
    <property type="component" value="Unassembled WGS sequence"/>
</dbReference>
<name>A0ABN3HSU8_9ACTN</name>
<dbReference type="InterPro" id="IPR029057">
    <property type="entry name" value="PRTase-like"/>
</dbReference>
<comment type="similarity">
    <text evidence="1">Belongs to the ComF/GntX family.</text>
</comment>
<dbReference type="SUPFAM" id="SSF53271">
    <property type="entry name" value="PRTase-like"/>
    <property type="match status" value="1"/>
</dbReference>
<gene>
    <name evidence="4" type="ORF">GCM10010170_097140</name>
</gene>
<feature type="region of interest" description="Disordered" evidence="2">
    <location>
        <begin position="228"/>
        <end position="252"/>
    </location>
</feature>